<dbReference type="AlphaFoldDB" id="A0A935K5H3"/>
<dbReference type="EMBL" id="JADJMS010000047">
    <property type="protein sequence ID" value="MBK7416999.1"/>
    <property type="molecule type" value="Genomic_DNA"/>
</dbReference>
<sequence length="165" mass="17639">MHVAATARVSPCLIWPPFPTSWSFATASGTEFTQAVAWDAQASAVNSWKVPESAKLGTYEIALSGGKRGETSSGETVCGRFSPARLYRQRSGCTGAPGGPTSVPLALGLSFLNGGAAKMPKCRFLPRCARAGRFTKITRLTASRSILMKKHRPPSRSRAAARKKR</sequence>
<proteinExistence type="predicted"/>
<name>A0A935K5H3_9RHOO</name>
<comment type="caution">
    <text evidence="1">The sequence shown here is derived from an EMBL/GenBank/DDBJ whole genome shotgun (WGS) entry which is preliminary data.</text>
</comment>
<gene>
    <name evidence="1" type="ORF">IPJ38_19750</name>
</gene>
<accession>A0A935K5H3</accession>
<reference evidence="1 2" key="1">
    <citation type="submission" date="2020-10" db="EMBL/GenBank/DDBJ databases">
        <title>Connecting structure to function with the recovery of over 1000 high-quality activated sludge metagenome-assembled genomes encoding full-length rRNA genes using long-read sequencing.</title>
        <authorList>
            <person name="Singleton C.M."/>
            <person name="Petriglieri F."/>
            <person name="Kristensen J.M."/>
            <person name="Kirkegaard R.H."/>
            <person name="Michaelsen T.Y."/>
            <person name="Andersen M.H."/>
            <person name="Karst S.M."/>
            <person name="Dueholm M.S."/>
            <person name="Nielsen P.H."/>
            <person name="Albertsen M."/>
        </authorList>
    </citation>
    <scope>NUCLEOTIDE SEQUENCE [LARGE SCALE GENOMIC DNA]</scope>
    <source>
        <strain evidence="1">EsbW_18-Q3-R4-48_BATAC.463</strain>
    </source>
</reference>
<organism evidence="1 2">
    <name type="scientific">Candidatus Dechloromonas phosphorivorans</name>
    <dbReference type="NCBI Taxonomy" id="2899244"/>
    <lineage>
        <taxon>Bacteria</taxon>
        <taxon>Pseudomonadati</taxon>
        <taxon>Pseudomonadota</taxon>
        <taxon>Betaproteobacteria</taxon>
        <taxon>Rhodocyclales</taxon>
        <taxon>Azonexaceae</taxon>
        <taxon>Dechloromonas</taxon>
    </lineage>
</organism>
<evidence type="ECO:0000313" key="2">
    <source>
        <dbReference type="Proteomes" id="UP000739411"/>
    </source>
</evidence>
<evidence type="ECO:0000313" key="1">
    <source>
        <dbReference type="EMBL" id="MBK7416999.1"/>
    </source>
</evidence>
<protein>
    <submittedName>
        <fullName evidence="1">Uncharacterized protein</fullName>
    </submittedName>
</protein>
<dbReference type="Proteomes" id="UP000739411">
    <property type="component" value="Unassembled WGS sequence"/>
</dbReference>